<proteinExistence type="inferred from homology"/>
<comment type="similarity">
    <text evidence="1">Belongs to the colicins ColE2/ColE8/ColE9 and pyocins S1/S2 family.</text>
</comment>
<dbReference type="GO" id="GO:0030153">
    <property type="term" value="P:bacteriocin immunity"/>
    <property type="evidence" value="ECO:0007669"/>
    <property type="project" value="UniProtKB-KW"/>
</dbReference>
<dbReference type="AlphaFoldDB" id="A0A379Y1N7"/>
<dbReference type="CDD" id="cd16363">
    <property type="entry name" value="Col_Im_like"/>
    <property type="match status" value="1"/>
</dbReference>
<dbReference type="Pfam" id="PF01320">
    <property type="entry name" value="Colicin_Pyocin"/>
    <property type="match status" value="1"/>
</dbReference>
<dbReference type="EMBL" id="UGXK01000002">
    <property type="protein sequence ID" value="SUI39596.1"/>
    <property type="molecule type" value="Genomic_DNA"/>
</dbReference>
<evidence type="ECO:0000256" key="1">
    <source>
        <dbReference type="ARBA" id="ARBA00009346"/>
    </source>
</evidence>
<accession>A0A379Y1N7</accession>
<dbReference type="Proteomes" id="UP000255534">
    <property type="component" value="Unassembled WGS sequence"/>
</dbReference>
<dbReference type="SUPFAM" id="SSF47345">
    <property type="entry name" value="Colicin E immunity proteins"/>
    <property type="match status" value="1"/>
</dbReference>
<gene>
    <name evidence="3" type="primary">imm_1</name>
    <name evidence="3" type="ORF">NCTC5798_06037</name>
</gene>
<keyword evidence="2" id="KW-0079">Bacteriocin immunity</keyword>
<organism evidence="3 4">
    <name type="scientific">Salmonella enterica I</name>
    <dbReference type="NCBI Taxonomy" id="59201"/>
    <lineage>
        <taxon>Bacteria</taxon>
        <taxon>Pseudomonadati</taxon>
        <taxon>Pseudomonadota</taxon>
        <taxon>Gammaproteobacteria</taxon>
        <taxon>Enterobacterales</taxon>
        <taxon>Enterobacteriaceae</taxon>
        <taxon>Salmonella</taxon>
    </lineage>
</organism>
<evidence type="ECO:0000313" key="3">
    <source>
        <dbReference type="EMBL" id="SUI39596.1"/>
    </source>
</evidence>
<dbReference type="InterPro" id="IPR000290">
    <property type="entry name" value="Colicin_pyocin"/>
</dbReference>
<reference evidence="3 4" key="1">
    <citation type="submission" date="2018-06" db="EMBL/GenBank/DDBJ databases">
        <authorList>
            <consortium name="Pathogen Informatics"/>
            <person name="Doyle S."/>
        </authorList>
    </citation>
    <scope>NUCLEOTIDE SEQUENCE [LARGE SCALE GENOMIC DNA]</scope>
    <source>
        <strain evidence="3 4">NCTC5798</strain>
    </source>
</reference>
<name>A0A379Y1N7_SALET</name>
<dbReference type="GO" id="GO:0015643">
    <property type="term" value="F:toxic substance binding"/>
    <property type="evidence" value="ECO:0007669"/>
    <property type="project" value="InterPro"/>
</dbReference>
<protein>
    <submittedName>
        <fullName evidence="3">Bacteriocin immunity protein</fullName>
    </submittedName>
</protein>
<evidence type="ECO:0000256" key="2">
    <source>
        <dbReference type="ARBA" id="ARBA00023025"/>
    </source>
</evidence>
<dbReference type="InterPro" id="IPR035900">
    <property type="entry name" value="Colicin_E_sf"/>
</dbReference>
<dbReference type="Gene3D" id="1.10.1200.20">
    <property type="entry name" value="Colicin E immunity protein"/>
    <property type="match status" value="1"/>
</dbReference>
<sequence>MINVTEMRENISDYTESEFTEIVSEFYPEQVSKKSLSNTELENYLDELLDKIIYLVGSVTVSDFIYYPNTPEEDNPESVIKEIKKLRKNQGLALFKDS</sequence>
<dbReference type="PRINTS" id="PR01299">
    <property type="entry name" value="PYOCIN"/>
</dbReference>
<evidence type="ECO:0000313" key="4">
    <source>
        <dbReference type="Proteomes" id="UP000255534"/>
    </source>
</evidence>